<evidence type="ECO:0000256" key="10">
    <source>
        <dbReference type="ARBA" id="ARBA00049152"/>
    </source>
</evidence>
<dbReference type="PANTHER" id="PTHR42853:SF3">
    <property type="entry name" value="ACETYL-COENZYME A CARBOXYLASE CARBOXYL TRANSFERASE SUBUNIT ALPHA, CHLOROPLASTIC"/>
    <property type="match status" value="1"/>
</dbReference>
<comment type="catalytic activity">
    <reaction evidence="10">
        <text>N(6)-carboxybiotinyl-L-lysyl-[protein] + acetyl-CoA = N(6)-biotinyl-L-lysyl-[protein] + malonyl-CoA</text>
        <dbReference type="Rhea" id="RHEA:54728"/>
        <dbReference type="Rhea" id="RHEA-COMP:10505"/>
        <dbReference type="Rhea" id="RHEA-COMP:10506"/>
        <dbReference type="ChEBI" id="CHEBI:57288"/>
        <dbReference type="ChEBI" id="CHEBI:57384"/>
        <dbReference type="ChEBI" id="CHEBI:83144"/>
        <dbReference type="ChEBI" id="CHEBI:83145"/>
        <dbReference type="EC" id="2.1.3.15"/>
    </reaction>
</comment>
<dbReference type="InterPro" id="IPR011763">
    <property type="entry name" value="COA_CT_C"/>
</dbReference>
<dbReference type="EMBL" id="AZEU01000110">
    <property type="protein sequence ID" value="KRL46233.1"/>
    <property type="molecule type" value="Genomic_DNA"/>
</dbReference>
<keyword evidence="5" id="KW-0547">Nucleotide-binding</keyword>
<comment type="caution">
    <text evidence="12">The sequence shown here is derived from an EMBL/GenBank/DDBJ whole genome shotgun (WGS) entry which is preliminary data.</text>
</comment>
<evidence type="ECO:0000256" key="6">
    <source>
        <dbReference type="ARBA" id="ARBA00022832"/>
    </source>
</evidence>
<protein>
    <recommendedName>
        <fullName evidence="2">acetyl-CoA carboxytransferase</fullName>
        <ecNumber evidence="2">2.1.3.15</ecNumber>
    </recommendedName>
</protein>
<comment type="pathway">
    <text evidence="1">Lipid metabolism; malonyl-CoA biosynthesis; malonyl-CoA from acetyl-CoA: step 1/1.</text>
</comment>
<dbReference type="PANTHER" id="PTHR42853">
    <property type="entry name" value="ACETYL-COENZYME A CARBOXYLASE CARBOXYL TRANSFERASE SUBUNIT ALPHA"/>
    <property type="match status" value="1"/>
</dbReference>
<keyword evidence="9" id="KW-0275">Fatty acid biosynthesis</keyword>
<evidence type="ECO:0000256" key="1">
    <source>
        <dbReference type="ARBA" id="ARBA00004956"/>
    </source>
</evidence>
<dbReference type="InterPro" id="IPR001095">
    <property type="entry name" value="Acetyl_CoA_COase_a_su"/>
</dbReference>
<dbReference type="Gene3D" id="3.90.226.10">
    <property type="entry name" value="2-enoyl-CoA Hydratase, Chain A, domain 1"/>
    <property type="match status" value="1"/>
</dbReference>
<proteinExistence type="predicted"/>
<evidence type="ECO:0000256" key="7">
    <source>
        <dbReference type="ARBA" id="ARBA00022840"/>
    </source>
</evidence>
<dbReference type="Pfam" id="PF03255">
    <property type="entry name" value="ACCA"/>
    <property type="match status" value="1"/>
</dbReference>
<dbReference type="RefSeq" id="WP_054718433.1">
    <property type="nucleotide sequence ID" value="NZ_AZEU01000110.1"/>
</dbReference>
<sequence>MLDQVHNARHNQFPAEALIGELCHDFIRLHGDRLHGDDPAIIGGIGMLESMPVTVIATNKGQTLPERLATHGGSPEPWGYRQALRLMQQAEKFHRPVLTLIDTPGAYPGKDAEDNGQAAAIAELLQASATLATPLIAVITGEAGSGGALALACGDEVWMTSKSMYSILSPEGFASILFKDVTRTSEAAALMKLTPDELLAAQVVERVMSVSAELPRQLRAALIEEFEMLQNLPPEELLARRQARFRKF</sequence>
<keyword evidence="4" id="KW-0808">Transferase</keyword>
<evidence type="ECO:0000259" key="11">
    <source>
        <dbReference type="PROSITE" id="PS50989"/>
    </source>
</evidence>
<evidence type="ECO:0000256" key="3">
    <source>
        <dbReference type="ARBA" id="ARBA00022516"/>
    </source>
</evidence>
<dbReference type="AlphaFoldDB" id="A0A0R1QP71"/>
<dbReference type="Proteomes" id="UP000051790">
    <property type="component" value="Unassembled WGS sequence"/>
</dbReference>
<dbReference type="PRINTS" id="PR01069">
    <property type="entry name" value="ACCCTRFRASEA"/>
</dbReference>
<evidence type="ECO:0000313" key="13">
    <source>
        <dbReference type="Proteomes" id="UP000051790"/>
    </source>
</evidence>
<keyword evidence="8" id="KW-0443">Lipid metabolism</keyword>
<dbReference type="PATRIC" id="fig|1423769.4.peg.513"/>
<dbReference type="OrthoDB" id="9808023at2"/>
<evidence type="ECO:0000256" key="2">
    <source>
        <dbReference type="ARBA" id="ARBA00011883"/>
    </source>
</evidence>
<name>A0A0R1QP71_9LACO</name>
<dbReference type="SUPFAM" id="SSF52096">
    <property type="entry name" value="ClpP/crotonase"/>
    <property type="match status" value="1"/>
</dbReference>
<dbReference type="GO" id="GO:0006633">
    <property type="term" value="P:fatty acid biosynthetic process"/>
    <property type="evidence" value="ECO:0007669"/>
    <property type="project" value="UniProtKB-KW"/>
</dbReference>
<evidence type="ECO:0000256" key="9">
    <source>
        <dbReference type="ARBA" id="ARBA00023160"/>
    </source>
</evidence>
<organism evidence="12 13">
    <name type="scientific">Lacticaseibacillus manihotivorans DSM 13343 = JCM 12514</name>
    <dbReference type="NCBI Taxonomy" id="1423769"/>
    <lineage>
        <taxon>Bacteria</taxon>
        <taxon>Bacillati</taxon>
        <taxon>Bacillota</taxon>
        <taxon>Bacilli</taxon>
        <taxon>Lactobacillales</taxon>
        <taxon>Lactobacillaceae</taxon>
        <taxon>Lacticaseibacillus</taxon>
    </lineage>
</organism>
<feature type="domain" description="CoA carboxyltransferase C-terminal" evidence="11">
    <location>
        <begin position="1"/>
        <end position="228"/>
    </location>
</feature>
<gene>
    <name evidence="12" type="ORF">FD01_GL000481</name>
</gene>
<evidence type="ECO:0000256" key="5">
    <source>
        <dbReference type="ARBA" id="ARBA00022741"/>
    </source>
</evidence>
<dbReference type="InterPro" id="IPR029045">
    <property type="entry name" value="ClpP/crotonase-like_dom_sf"/>
</dbReference>
<dbReference type="PROSITE" id="PS50989">
    <property type="entry name" value="COA_CT_CTER"/>
    <property type="match status" value="1"/>
</dbReference>
<dbReference type="GO" id="GO:2001295">
    <property type="term" value="P:malonyl-CoA biosynthetic process"/>
    <property type="evidence" value="ECO:0007669"/>
    <property type="project" value="UniProtKB-UniPathway"/>
</dbReference>
<dbReference type="EC" id="2.1.3.15" evidence="2"/>
<reference evidence="12 13" key="1">
    <citation type="journal article" date="2015" name="Genome Announc.">
        <title>Expanding the biotechnology potential of lactobacilli through comparative genomics of 213 strains and associated genera.</title>
        <authorList>
            <person name="Sun Z."/>
            <person name="Harris H.M."/>
            <person name="McCann A."/>
            <person name="Guo C."/>
            <person name="Argimon S."/>
            <person name="Zhang W."/>
            <person name="Yang X."/>
            <person name="Jeffery I.B."/>
            <person name="Cooney J.C."/>
            <person name="Kagawa T.F."/>
            <person name="Liu W."/>
            <person name="Song Y."/>
            <person name="Salvetti E."/>
            <person name="Wrobel A."/>
            <person name="Rasinkangas P."/>
            <person name="Parkhill J."/>
            <person name="Rea M.C."/>
            <person name="O'Sullivan O."/>
            <person name="Ritari J."/>
            <person name="Douillard F.P."/>
            <person name="Paul Ross R."/>
            <person name="Yang R."/>
            <person name="Briner A.E."/>
            <person name="Felis G.E."/>
            <person name="de Vos W.M."/>
            <person name="Barrangou R."/>
            <person name="Klaenhammer T.R."/>
            <person name="Caufield P.W."/>
            <person name="Cui Y."/>
            <person name="Zhang H."/>
            <person name="O'Toole P.W."/>
        </authorList>
    </citation>
    <scope>NUCLEOTIDE SEQUENCE [LARGE SCALE GENOMIC DNA]</scope>
    <source>
        <strain evidence="12 13">DSM 13343</strain>
    </source>
</reference>
<dbReference type="UniPathway" id="UPA00655">
    <property type="reaction ID" value="UER00711"/>
</dbReference>
<keyword evidence="7" id="KW-0067">ATP-binding</keyword>
<evidence type="ECO:0000256" key="8">
    <source>
        <dbReference type="ARBA" id="ARBA00023098"/>
    </source>
</evidence>
<keyword evidence="3" id="KW-0444">Lipid biosynthesis</keyword>
<accession>A0A0R1QP71</accession>
<evidence type="ECO:0000256" key="4">
    <source>
        <dbReference type="ARBA" id="ARBA00022679"/>
    </source>
</evidence>
<dbReference type="GO" id="GO:0009317">
    <property type="term" value="C:acetyl-CoA carboxylase complex"/>
    <property type="evidence" value="ECO:0007669"/>
    <property type="project" value="InterPro"/>
</dbReference>
<keyword evidence="13" id="KW-1185">Reference proteome</keyword>
<evidence type="ECO:0000313" key="12">
    <source>
        <dbReference type="EMBL" id="KRL46233.1"/>
    </source>
</evidence>
<dbReference type="GO" id="GO:0003989">
    <property type="term" value="F:acetyl-CoA carboxylase activity"/>
    <property type="evidence" value="ECO:0007669"/>
    <property type="project" value="InterPro"/>
</dbReference>
<dbReference type="GO" id="GO:0005524">
    <property type="term" value="F:ATP binding"/>
    <property type="evidence" value="ECO:0007669"/>
    <property type="project" value="UniProtKB-KW"/>
</dbReference>
<dbReference type="GO" id="GO:0016743">
    <property type="term" value="F:carboxyl- or carbamoyltransferase activity"/>
    <property type="evidence" value="ECO:0007669"/>
    <property type="project" value="InterPro"/>
</dbReference>
<keyword evidence="6" id="KW-0276">Fatty acid metabolism</keyword>